<organism evidence="1 2">
    <name type="scientific">Ixodes persulcatus</name>
    <name type="common">Taiga tick</name>
    <dbReference type="NCBI Taxonomy" id="34615"/>
    <lineage>
        <taxon>Eukaryota</taxon>
        <taxon>Metazoa</taxon>
        <taxon>Ecdysozoa</taxon>
        <taxon>Arthropoda</taxon>
        <taxon>Chelicerata</taxon>
        <taxon>Arachnida</taxon>
        <taxon>Acari</taxon>
        <taxon>Parasitiformes</taxon>
        <taxon>Ixodida</taxon>
        <taxon>Ixodoidea</taxon>
        <taxon>Ixodidae</taxon>
        <taxon>Ixodinae</taxon>
        <taxon>Ixodes</taxon>
    </lineage>
</organism>
<proteinExistence type="predicted"/>
<gene>
    <name evidence="1" type="ORF">HPB47_001852</name>
</gene>
<comment type="caution">
    <text evidence="1">The sequence shown here is derived from an EMBL/GenBank/DDBJ whole genome shotgun (WGS) entry which is preliminary data.</text>
</comment>
<evidence type="ECO:0000313" key="2">
    <source>
        <dbReference type="Proteomes" id="UP000805193"/>
    </source>
</evidence>
<sequence length="143" mass="16285">RAWEILPRARSAPESLQMKLSWHSLVLYLTQNVPPSIRAAFPCTSPVPRTSKPCYRCNSPSCLSRPWIGRGCLYFIHKLLDTLPVCRDFKSGQCKRPQCRYVHLVEECVEVVEGKVTVCRDAAKGRCARPLCKYYHVPLLAPL</sequence>
<evidence type="ECO:0000313" key="1">
    <source>
        <dbReference type="EMBL" id="KAG0422306.1"/>
    </source>
</evidence>
<reference evidence="1 2" key="1">
    <citation type="journal article" date="2020" name="Cell">
        <title>Large-Scale Comparative Analyses of Tick Genomes Elucidate Their Genetic Diversity and Vector Capacities.</title>
        <authorList>
            <consortium name="Tick Genome and Microbiome Consortium (TIGMIC)"/>
            <person name="Jia N."/>
            <person name="Wang J."/>
            <person name="Shi W."/>
            <person name="Du L."/>
            <person name="Sun Y."/>
            <person name="Zhan W."/>
            <person name="Jiang J.F."/>
            <person name="Wang Q."/>
            <person name="Zhang B."/>
            <person name="Ji P."/>
            <person name="Bell-Sakyi L."/>
            <person name="Cui X.M."/>
            <person name="Yuan T.T."/>
            <person name="Jiang B.G."/>
            <person name="Yang W.F."/>
            <person name="Lam T.T."/>
            <person name="Chang Q.C."/>
            <person name="Ding S.J."/>
            <person name="Wang X.J."/>
            <person name="Zhu J.G."/>
            <person name="Ruan X.D."/>
            <person name="Zhao L."/>
            <person name="Wei J.T."/>
            <person name="Ye R.Z."/>
            <person name="Que T.C."/>
            <person name="Du C.H."/>
            <person name="Zhou Y.H."/>
            <person name="Cheng J.X."/>
            <person name="Dai P.F."/>
            <person name="Guo W.B."/>
            <person name="Han X.H."/>
            <person name="Huang E.J."/>
            <person name="Li L.F."/>
            <person name="Wei W."/>
            <person name="Gao Y.C."/>
            <person name="Liu J.Z."/>
            <person name="Shao H.Z."/>
            <person name="Wang X."/>
            <person name="Wang C.C."/>
            <person name="Yang T.C."/>
            <person name="Huo Q.B."/>
            <person name="Li W."/>
            <person name="Chen H.Y."/>
            <person name="Chen S.E."/>
            <person name="Zhou L.G."/>
            <person name="Ni X.B."/>
            <person name="Tian J.H."/>
            <person name="Sheng Y."/>
            <person name="Liu T."/>
            <person name="Pan Y.S."/>
            <person name="Xia L.Y."/>
            <person name="Li J."/>
            <person name="Zhao F."/>
            <person name="Cao W.C."/>
        </authorList>
    </citation>
    <scope>NUCLEOTIDE SEQUENCE [LARGE SCALE GENOMIC DNA]</scope>
    <source>
        <strain evidence="1">Iper-2018</strain>
    </source>
</reference>
<name>A0AC60PMV6_IXOPE</name>
<dbReference type="EMBL" id="JABSTQ010010249">
    <property type="protein sequence ID" value="KAG0422306.1"/>
    <property type="molecule type" value="Genomic_DNA"/>
</dbReference>
<protein>
    <submittedName>
        <fullName evidence="1">Uncharacterized protein</fullName>
    </submittedName>
</protein>
<accession>A0AC60PMV6</accession>
<keyword evidence="2" id="KW-1185">Reference proteome</keyword>
<dbReference type="Proteomes" id="UP000805193">
    <property type="component" value="Unassembled WGS sequence"/>
</dbReference>
<feature type="non-terminal residue" evidence="1">
    <location>
        <position position="1"/>
    </location>
</feature>